<evidence type="ECO:0000259" key="13">
    <source>
        <dbReference type="PROSITE" id="PS50941"/>
    </source>
</evidence>
<keyword evidence="16" id="KW-1185">Reference proteome</keyword>
<feature type="domain" description="GH18" evidence="14">
    <location>
        <begin position="121"/>
        <end position="480"/>
    </location>
</feature>
<dbReference type="PANTHER" id="PTHR11177">
    <property type="entry name" value="CHITINASE"/>
    <property type="match status" value="1"/>
</dbReference>
<dbReference type="InterPro" id="IPR017853">
    <property type="entry name" value="GH"/>
</dbReference>
<evidence type="ECO:0000259" key="14">
    <source>
        <dbReference type="PROSITE" id="PS51910"/>
    </source>
</evidence>
<dbReference type="AlphaFoldDB" id="A0A6H0XIN5"/>
<dbReference type="Pfam" id="PF00187">
    <property type="entry name" value="Chitin_bind_1"/>
    <property type="match status" value="1"/>
</dbReference>
<feature type="chain" id="PRO_5026214471" description="chitinase" evidence="12">
    <location>
        <begin position="20"/>
        <end position="1165"/>
    </location>
</feature>
<keyword evidence="5 11" id="KW-0378">Hydrolase</keyword>
<dbReference type="SUPFAM" id="SSF57016">
    <property type="entry name" value="Plant lectins/antimicrobial peptides"/>
    <property type="match status" value="1"/>
</dbReference>
<dbReference type="PANTHER" id="PTHR11177:SF333">
    <property type="entry name" value="CHITINASE"/>
    <property type="match status" value="1"/>
</dbReference>
<dbReference type="InterPro" id="IPR036861">
    <property type="entry name" value="Endochitinase-like_sf"/>
</dbReference>
<dbReference type="PROSITE" id="PS51910">
    <property type="entry name" value="GH18_2"/>
    <property type="match status" value="1"/>
</dbReference>
<dbReference type="OrthoDB" id="73875at2759"/>
<dbReference type="InterPro" id="IPR050314">
    <property type="entry name" value="Glycosyl_Hydrlase_18"/>
</dbReference>
<dbReference type="InterPro" id="IPR029070">
    <property type="entry name" value="Chitinase_insertion_sf"/>
</dbReference>
<dbReference type="SUPFAM" id="SSF54556">
    <property type="entry name" value="Chitinase insertion domain"/>
    <property type="match status" value="1"/>
</dbReference>
<keyword evidence="8 11" id="KW-0326">Glycosidase</keyword>
<dbReference type="Proteomes" id="UP000503462">
    <property type="component" value="Chromosome 1"/>
</dbReference>
<evidence type="ECO:0000313" key="16">
    <source>
        <dbReference type="Proteomes" id="UP000503462"/>
    </source>
</evidence>
<dbReference type="PROSITE" id="PS00026">
    <property type="entry name" value="CHIT_BIND_I_1"/>
    <property type="match status" value="1"/>
</dbReference>
<dbReference type="SMART" id="SM00636">
    <property type="entry name" value="Glyco_18"/>
    <property type="match status" value="1"/>
</dbReference>
<feature type="signal peptide" evidence="12">
    <location>
        <begin position="1"/>
        <end position="19"/>
    </location>
</feature>
<gene>
    <name evidence="15" type="ORF">AMS68_000091</name>
</gene>
<dbReference type="Pfam" id="PF00704">
    <property type="entry name" value="Glyco_hydro_18"/>
    <property type="match status" value="1"/>
</dbReference>
<protein>
    <recommendedName>
        <fullName evidence="3">chitinase</fullName>
        <ecNumber evidence="3">3.2.1.14</ecNumber>
    </recommendedName>
</protein>
<dbReference type="PROSITE" id="PS01095">
    <property type="entry name" value="GH18_1"/>
    <property type="match status" value="1"/>
</dbReference>
<evidence type="ECO:0000256" key="5">
    <source>
        <dbReference type="ARBA" id="ARBA00022801"/>
    </source>
</evidence>
<evidence type="ECO:0000256" key="9">
    <source>
        <dbReference type="ARBA" id="ARBA00023326"/>
    </source>
</evidence>
<dbReference type="CDD" id="cd06922">
    <property type="entry name" value="ChtBD1_GH18_1"/>
    <property type="match status" value="1"/>
</dbReference>
<reference evidence="15 16" key="1">
    <citation type="journal article" date="2016" name="Sci. Rep.">
        <title>Peltaster fructicola genome reveals evolution from an invasive phytopathogen to an ectophytic parasite.</title>
        <authorList>
            <person name="Xu C."/>
            <person name="Chen H."/>
            <person name="Gleason M.L."/>
            <person name="Xu J.R."/>
            <person name="Liu H."/>
            <person name="Zhang R."/>
            <person name="Sun G."/>
        </authorList>
    </citation>
    <scope>NUCLEOTIDE SEQUENCE [LARGE SCALE GENOMIC DNA]</scope>
    <source>
        <strain evidence="15 16">LNHT1506</strain>
    </source>
</reference>
<evidence type="ECO:0000256" key="1">
    <source>
        <dbReference type="ARBA" id="ARBA00000822"/>
    </source>
</evidence>
<evidence type="ECO:0000256" key="7">
    <source>
        <dbReference type="ARBA" id="ARBA00023277"/>
    </source>
</evidence>
<keyword evidence="9" id="KW-0624">Polysaccharide degradation</keyword>
<evidence type="ECO:0000256" key="6">
    <source>
        <dbReference type="ARBA" id="ARBA00023024"/>
    </source>
</evidence>
<dbReference type="Gene3D" id="3.10.50.10">
    <property type="match status" value="1"/>
</dbReference>
<comment type="similarity">
    <text evidence="2">Belongs to the glycosyl hydrolase 18 family. Chitinase class V subfamily.</text>
</comment>
<accession>A0A6H0XIN5</accession>
<comment type="caution">
    <text evidence="10">Lacks conserved residue(s) required for the propagation of feature annotation.</text>
</comment>
<feature type="domain" description="Chitin-binding type-1" evidence="13">
    <location>
        <begin position="68"/>
        <end position="120"/>
    </location>
</feature>
<keyword evidence="6" id="KW-0146">Chitin degradation</keyword>
<dbReference type="InterPro" id="IPR011583">
    <property type="entry name" value="Chitinase_II/V-like_cat"/>
</dbReference>
<dbReference type="CDD" id="cd00035">
    <property type="entry name" value="ChtBD1"/>
    <property type="match status" value="1"/>
</dbReference>
<evidence type="ECO:0000256" key="12">
    <source>
        <dbReference type="SAM" id="SignalP"/>
    </source>
</evidence>
<dbReference type="InterPro" id="IPR001579">
    <property type="entry name" value="Glyco_hydro_18_chit_AS"/>
</dbReference>
<evidence type="ECO:0000256" key="3">
    <source>
        <dbReference type="ARBA" id="ARBA00012729"/>
    </source>
</evidence>
<proteinExistence type="inferred from homology"/>
<dbReference type="PROSITE" id="PS50941">
    <property type="entry name" value="CHIT_BIND_I_2"/>
    <property type="match status" value="1"/>
</dbReference>
<evidence type="ECO:0000256" key="11">
    <source>
        <dbReference type="RuleBase" id="RU000489"/>
    </source>
</evidence>
<dbReference type="GO" id="GO:0008061">
    <property type="term" value="F:chitin binding"/>
    <property type="evidence" value="ECO:0007669"/>
    <property type="project" value="UniProtKB-UniRule"/>
</dbReference>
<dbReference type="SUPFAM" id="SSF51445">
    <property type="entry name" value="(Trans)glycosidases"/>
    <property type="match status" value="1"/>
</dbReference>
<feature type="disulfide bond" evidence="10">
    <location>
        <begin position="90"/>
        <end position="104"/>
    </location>
</feature>
<dbReference type="InterPro" id="IPR001223">
    <property type="entry name" value="Glyco_hydro18_cat"/>
</dbReference>
<dbReference type="GO" id="GO:0008843">
    <property type="term" value="F:endochitinase activity"/>
    <property type="evidence" value="ECO:0007669"/>
    <property type="project" value="UniProtKB-EC"/>
</dbReference>
<keyword evidence="10" id="KW-1015">Disulfide bond</keyword>
<comment type="catalytic activity">
    <reaction evidence="1">
        <text>Random endo-hydrolysis of N-acetyl-beta-D-glucosaminide (1-&gt;4)-beta-linkages in chitin and chitodextrins.</text>
        <dbReference type="EC" id="3.2.1.14"/>
    </reaction>
</comment>
<keyword evidence="7" id="KW-0119">Carbohydrate metabolism</keyword>
<dbReference type="GO" id="GO:0000272">
    <property type="term" value="P:polysaccharide catabolic process"/>
    <property type="evidence" value="ECO:0007669"/>
    <property type="project" value="UniProtKB-KW"/>
</dbReference>
<organism evidence="15 16">
    <name type="scientific">Peltaster fructicola</name>
    <dbReference type="NCBI Taxonomy" id="286661"/>
    <lineage>
        <taxon>Eukaryota</taxon>
        <taxon>Fungi</taxon>
        <taxon>Dikarya</taxon>
        <taxon>Ascomycota</taxon>
        <taxon>Pezizomycotina</taxon>
        <taxon>Dothideomycetes</taxon>
        <taxon>Dothideomycetes incertae sedis</taxon>
        <taxon>Peltaster</taxon>
    </lineage>
</organism>
<dbReference type="EMBL" id="CP051139">
    <property type="protein sequence ID" value="QIW94573.1"/>
    <property type="molecule type" value="Genomic_DNA"/>
</dbReference>
<dbReference type="Gene3D" id="3.20.20.80">
    <property type="entry name" value="Glycosidases"/>
    <property type="match status" value="1"/>
</dbReference>
<dbReference type="InterPro" id="IPR018371">
    <property type="entry name" value="Chitin-binding_1_CS"/>
</dbReference>
<evidence type="ECO:0000313" key="15">
    <source>
        <dbReference type="EMBL" id="QIW94573.1"/>
    </source>
</evidence>
<keyword evidence="4 10" id="KW-0147">Chitin-binding</keyword>
<dbReference type="InterPro" id="IPR001002">
    <property type="entry name" value="Chitin-bd_1"/>
</dbReference>
<dbReference type="Gene3D" id="3.30.60.10">
    <property type="entry name" value="Endochitinase-like"/>
    <property type="match status" value="1"/>
</dbReference>
<evidence type="ECO:0000256" key="2">
    <source>
        <dbReference type="ARBA" id="ARBA00008682"/>
    </source>
</evidence>
<keyword evidence="12" id="KW-0732">Signal</keyword>
<feature type="disulfide bond" evidence="10">
    <location>
        <begin position="85"/>
        <end position="97"/>
    </location>
</feature>
<sequence>MRQLHFSFALLALFSFVNATLTNDPSSDPYTCAADRPCKIGCCSKGGVCGLGPEFCAADKCQSSCDAKSECDPGWGSQWSTKETCPLNVCCSKYGFCGTTQEFCGDKKVNEPSCSGNSAGQRVIGYYEGWSTTRACKGLNPEDILSSLYTHLNFAFAFVDPQSFAVAPMQQSDVGLYQRFTNLKQVSPGLQTWISIGGWSMNDPDQPTAKTFSTLAGSQSAQQAFFKSLVNFLSTYGFDGVDIDWEYPVAPERSGNDVDFANYVSFLKNLRNALGSGGKKYGLSITLPSSYWYMRNFDIVALADVVDWFNVMTYDLHGTWDSTDPYIGSIVQSHTNLTEIDQTMDLMWRNQIDPGKVVMGTGFYGRSFTLSDPSCKTAGCAFSGGGNPGPCSVSAGTLMFSEITDIIAAGATVTLDKQAASQIVTWDNNQWVSYDDETTLKMKADYANSKCLGGLMVWAASTDDGSGTAIQALAGAIGRDSSNLKISDLASRSKSNIGQCVWGDCNAACPSGYSPATGSYGKVAGYAGIFNGCPSGVSRYYCCPTGSKAPVCTWRGSPKFCGLLSKNRCSDKEVEVSSTTVNPKDGTSCWTGHMSLCCEKDAADSDISDCTWKGSAPFCTTLGVLDNPTVFFTSYGCDSDEVEQTTGKYGAGGEQPCLYDGGFKSFCCKKPDPYANRNCKWHQGSAWSFSGWSQSWLAGGLLGNVVRNAAAPLLNSPCVGECPAGQVPIATDGTSCQPGTYSYYCCDNPNAPPLNSPGDVSLCPTPPNIPGYNSQAGPDGDTFDEASDFDLDCTVYSLSSSSSKLKARGIEEPTLQDYIDLQREEASNVTYSNGYGYFSADDYTDMEVRYPRSIEKRTLDKSGKLKFCAPGEPPRFDYPATYSGYRTIARLTGKGWITVAKPLICGAIGVAITATQPTGEEFVTEHVFEKQSLRNYIQLMMNGKLPGGGTLSKGAAAVKGVFDNSGSFFSSWPKNFAQGFGDRPWDTIFGALGHTNDGSAAANVDNLQVCDRALNAIKEHITSGKQLIDPTTFNGYGELQKVSFLSDVVDTFQYMQLKQTVTSYNSAYKAVINVFNAFAKTPGAQAGYDYSGAFKEIASADIDYQVATAKAYFQTLLTATTKVWNSAAVKAAYNAAVVKENQDALAAITANLNTYISLPKASMLA</sequence>
<dbReference type="SMART" id="SM00270">
    <property type="entry name" value="ChtBD1"/>
    <property type="match status" value="2"/>
</dbReference>
<evidence type="ECO:0000256" key="4">
    <source>
        <dbReference type="ARBA" id="ARBA00022669"/>
    </source>
</evidence>
<name>A0A6H0XIN5_9PEZI</name>
<dbReference type="EC" id="3.2.1.14" evidence="3"/>
<evidence type="ECO:0000256" key="8">
    <source>
        <dbReference type="ARBA" id="ARBA00023295"/>
    </source>
</evidence>
<evidence type="ECO:0000256" key="10">
    <source>
        <dbReference type="PROSITE-ProRule" id="PRU00261"/>
    </source>
</evidence>
<dbReference type="GO" id="GO:0006032">
    <property type="term" value="P:chitin catabolic process"/>
    <property type="evidence" value="ECO:0007669"/>
    <property type="project" value="UniProtKB-KW"/>
</dbReference>